<dbReference type="Gene3D" id="3.40.50.300">
    <property type="entry name" value="P-loop containing nucleotide triphosphate hydrolases"/>
    <property type="match status" value="1"/>
</dbReference>
<dbReference type="AlphaFoldDB" id="A0A0G0EX48"/>
<proteinExistence type="inferred from homology"/>
<dbReference type="InterPro" id="IPR048466">
    <property type="entry name" value="DNA_pol3_delta-like_C"/>
</dbReference>
<dbReference type="GO" id="GO:0003887">
    <property type="term" value="F:DNA-directed DNA polymerase activity"/>
    <property type="evidence" value="ECO:0007669"/>
    <property type="project" value="UniProtKB-KW"/>
</dbReference>
<evidence type="ECO:0000256" key="4">
    <source>
        <dbReference type="ARBA" id="ARBA00022695"/>
    </source>
</evidence>
<dbReference type="EMBL" id="LBSF01000024">
    <property type="protein sequence ID" value="KKQ11528.1"/>
    <property type="molecule type" value="Genomic_DNA"/>
</dbReference>
<dbReference type="InterPro" id="IPR008921">
    <property type="entry name" value="DNA_pol3_clamp-load_cplx_C"/>
</dbReference>
<feature type="domain" description="DNA polymerase III delta subunit-like C-terminal" evidence="10">
    <location>
        <begin position="182"/>
        <end position="298"/>
    </location>
</feature>
<dbReference type="Proteomes" id="UP000034075">
    <property type="component" value="Unassembled WGS sequence"/>
</dbReference>
<dbReference type="GO" id="GO:0006261">
    <property type="term" value="P:DNA-templated DNA replication"/>
    <property type="evidence" value="ECO:0007669"/>
    <property type="project" value="TreeGrafter"/>
</dbReference>
<keyword evidence="5" id="KW-0235">DNA replication</keyword>
<evidence type="ECO:0000256" key="3">
    <source>
        <dbReference type="ARBA" id="ARBA00022679"/>
    </source>
</evidence>
<evidence type="ECO:0000259" key="10">
    <source>
        <dbReference type="Pfam" id="PF21694"/>
    </source>
</evidence>
<dbReference type="SUPFAM" id="SSF52540">
    <property type="entry name" value="P-loop containing nucleoside triphosphate hydrolases"/>
    <property type="match status" value="1"/>
</dbReference>
<keyword evidence="6" id="KW-0239">DNA-directed DNA polymerase</keyword>
<evidence type="ECO:0000256" key="1">
    <source>
        <dbReference type="ARBA" id="ARBA00012417"/>
    </source>
</evidence>
<dbReference type="Gene3D" id="1.10.8.60">
    <property type="match status" value="1"/>
</dbReference>
<evidence type="ECO:0000256" key="5">
    <source>
        <dbReference type="ARBA" id="ARBA00022705"/>
    </source>
</evidence>
<reference evidence="11 12" key="1">
    <citation type="journal article" date="2015" name="Nature">
        <title>rRNA introns, odd ribosomes, and small enigmatic genomes across a large radiation of phyla.</title>
        <authorList>
            <person name="Brown C.T."/>
            <person name="Hug L.A."/>
            <person name="Thomas B.C."/>
            <person name="Sharon I."/>
            <person name="Castelle C.J."/>
            <person name="Singh A."/>
            <person name="Wilkins M.J."/>
            <person name="Williams K.H."/>
            <person name="Banfield J.F."/>
        </authorList>
    </citation>
    <scope>NUCLEOTIDE SEQUENCE [LARGE SCALE GENOMIC DNA]</scope>
</reference>
<comment type="similarity">
    <text evidence="7">Belongs to the DNA polymerase HolA subunit family.</text>
</comment>
<gene>
    <name evidence="11" type="ORF">US24_C0024G0008</name>
</gene>
<evidence type="ECO:0000256" key="6">
    <source>
        <dbReference type="ARBA" id="ARBA00022932"/>
    </source>
</evidence>
<keyword evidence="3" id="KW-0808">Transferase</keyword>
<keyword evidence="4" id="KW-0548">Nucleotidyltransferase</keyword>
<dbReference type="GO" id="GO:0003677">
    <property type="term" value="F:DNA binding"/>
    <property type="evidence" value="ECO:0007669"/>
    <property type="project" value="InterPro"/>
</dbReference>
<name>A0A0G0EX48_9BACT</name>
<dbReference type="InterPro" id="IPR010372">
    <property type="entry name" value="DNA_pol3_delta_N"/>
</dbReference>
<comment type="catalytic activity">
    <reaction evidence="8">
        <text>DNA(n) + a 2'-deoxyribonucleoside 5'-triphosphate = DNA(n+1) + diphosphate</text>
        <dbReference type="Rhea" id="RHEA:22508"/>
        <dbReference type="Rhea" id="RHEA-COMP:17339"/>
        <dbReference type="Rhea" id="RHEA-COMP:17340"/>
        <dbReference type="ChEBI" id="CHEBI:33019"/>
        <dbReference type="ChEBI" id="CHEBI:61560"/>
        <dbReference type="ChEBI" id="CHEBI:173112"/>
        <dbReference type="EC" id="2.7.7.7"/>
    </reaction>
</comment>
<dbReference type="InterPro" id="IPR027417">
    <property type="entry name" value="P-loop_NTPase"/>
</dbReference>
<dbReference type="Pfam" id="PF06144">
    <property type="entry name" value="DNA_pol3_delta"/>
    <property type="match status" value="1"/>
</dbReference>
<evidence type="ECO:0000259" key="9">
    <source>
        <dbReference type="Pfam" id="PF06144"/>
    </source>
</evidence>
<dbReference type="PANTHER" id="PTHR34388">
    <property type="entry name" value="DNA POLYMERASE III SUBUNIT DELTA"/>
    <property type="match status" value="1"/>
</dbReference>
<dbReference type="PANTHER" id="PTHR34388:SF1">
    <property type="entry name" value="DNA POLYMERASE III SUBUNIT DELTA"/>
    <property type="match status" value="1"/>
</dbReference>
<feature type="domain" description="DNA polymerase III delta N-terminal" evidence="9">
    <location>
        <begin position="24"/>
        <end position="113"/>
    </location>
</feature>
<accession>A0A0G0EX48</accession>
<evidence type="ECO:0000256" key="8">
    <source>
        <dbReference type="ARBA" id="ARBA00049244"/>
    </source>
</evidence>
<evidence type="ECO:0000256" key="7">
    <source>
        <dbReference type="ARBA" id="ARBA00034754"/>
    </source>
</evidence>
<dbReference type="GO" id="GO:0009360">
    <property type="term" value="C:DNA polymerase III complex"/>
    <property type="evidence" value="ECO:0007669"/>
    <property type="project" value="InterPro"/>
</dbReference>
<dbReference type="InterPro" id="IPR005790">
    <property type="entry name" value="DNA_polIII_delta"/>
</dbReference>
<comment type="caution">
    <text evidence="11">The sequence shown here is derived from an EMBL/GenBank/DDBJ whole genome shotgun (WGS) entry which is preliminary data.</text>
</comment>
<evidence type="ECO:0000256" key="2">
    <source>
        <dbReference type="ARBA" id="ARBA00017703"/>
    </source>
</evidence>
<dbReference type="Gene3D" id="1.20.272.10">
    <property type="match status" value="1"/>
</dbReference>
<dbReference type="SUPFAM" id="SSF48019">
    <property type="entry name" value="post-AAA+ oligomerization domain-like"/>
    <property type="match status" value="1"/>
</dbReference>
<dbReference type="Pfam" id="PF21694">
    <property type="entry name" value="DNA_pol3_delta_C"/>
    <property type="match status" value="1"/>
</dbReference>
<evidence type="ECO:0000313" key="11">
    <source>
        <dbReference type="EMBL" id="KKQ11528.1"/>
    </source>
</evidence>
<dbReference type="EC" id="2.7.7.7" evidence="1"/>
<evidence type="ECO:0000313" key="12">
    <source>
        <dbReference type="Proteomes" id="UP000034075"/>
    </source>
</evidence>
<sequence length="302" mass="35293">MIFKLYHGSSPYLSLKALKQETLNFPDIQFQIVNAESQDSQTIFDKLGSQNLFVSKRGIIIKRLYKNKDKDKLIESILTILKQGTSTDIIFFWEAEKVRVNTRYLKFFKENSALEQYDEMNKRSFGGWLKEELETNGLNLDPTVQRLLAERTNYDPERCANEIQKLKLDPENDTTYIVDTLEKDIWALIDAINMKDKARSMEILENLYKQNNDPNYILSMLARNLRILTLVKHLNDQKKSFREICSILRIPPFTLPSILDTSKNYENKQLIQIYRKLSNLDLQIKTGKIDGHLGLTLICPYL</sequence>
<dbReference type="NCBIfam" id="TIGR01128">
    <property type="entry name" value="holA"/>
    <property type="match status" value="1"/>
</dbReference>
<protein>
    <recommendedName>
        <fullName evidence="2">DNA polymerase III subunit delta</fullName>
        <ecNumber evidence="1">2.7.7.7</ecNumber>
    </recommendedName>
</protein>
<organism evidence="11 12">
    <name type="scientific">candidate division WS6 bacterium GW2011_GWC2_36_7</name>
    <dbReference type="NCBI Taxonomy" id="1619091"/>
    <lineage>
        <taxon>Bacteria</taxon>
        <taxon>Candidatus Dojkabacteria</taxon>
    </lineage>
</organism>